<evidence type="ECO:0000313" key="1">
    <source>
        <dbReference type="EMBL" id="MBM7621608.1"/>
    </source>
</evidence>
<name>A0ABS2P4H5_9BACI</name>
<comment type="caution">
    <text evidence="1">The sequence shown here is derived from an EMBL/GenBank/DDBJ whole genome shotgun (WGS) entry which is preliminary data.</text>
</comment>
<organism evidence="1 2">
    <name type="scientific">Sutcliffiella tianshenii</name>
    <dbReference type="NCBI Taxonomy" id="1463404"/>
    <lineage>
        <taxon>Bacteria</taxon>
        <taxon>Bacillati</taxon>
        <taxon>Bacillota</taxon>
        <taxon>Bacilli</taxon>
        <taxon>Bacillales</taxon>
        <taxon>Bacillaceae</taxon>
        <taxon>Sutcliffiella</taxon>
    </lineage>
</organism>
<reference evidence="1 2" key="1">
    <citation type="submission" date="2021-01" db="EMBL/GenBank/DDBJ databases">
        <title>Genomic Encyclopedia of Type Strains, Phase IV (KMG-IV): sequencing the most valuable type-strain genomes for metagenomic binning, comparative biology and taxonomic classification.</title>
        <authorList>
            <person name="Goeker M."/>
        </authorList>
    </citation>
    <scope>NUCLEOTIDE SEQUENCE [LARGE SCALE GENOMIC DNA]</scope>
    <source>
        <strain evidence="1 2">DSM 25879</strain>
    </source>
</reference>
<proteinExistence type="predicted"/>
<dbReference type="Pfam" id="PF13376">
    <property type="entry name" value="OmdA"/>
    <property type="match status" value="1"/>
</dbReference>
<gene>
    <name evidence="1" type="ORF">JOC95_003497</name>
</gene>
<accession>A0ABS2P4H5</accession>
<evidence type="ECO:0008006" key="3">
    <source>
        <dbReference type="Google" id="ProtNLM"/>
    </source>
</evidence>
<dbReference type="Proteomes" id="UP000737402">
    <property type="component" value="Unassembled WGS sequence"/>
</dbReference>
<protein>
    <recommendedName>
        <fullName evidence="3">Bacteriocin resistance YdeI/OmpD-like protein</fullName>
    </recommendedName>
</protein>
<dbReference type="EMBL" id="JAFBED010000009">
    <property type="protein sequence ID" value="MBM7621608.1"/>
    <property type="molecule type" value="Genomic_DNA"/>
</dbReference>
<keyword evidence="2" id="KW-1185">Reference proteome</keyword>
<dbReference type="RefSeq" id="WP_204418391.1">
    <property type="nucleotide sequence ID" value="NZ_JAFBED010000009.1"/>
</dbReference>
<evidence type="ECO:0000313" key="2">
    <source>
        <dbReference type="Proteomes" id="UP000737402"/>
    </source>
</evidence>
<sequence length="225" mass="26521">MNSDKTIIEKLNLTKYSSRLVMGAPEDLKDFKGLEHDASIQKDKYDLVFLFIYSLEEFADYIKLLVERDLVLDKGYVFFAYPKKNNPKYKEYIERDRFIEAANMDEEGYIPGSNLKFSRMVSLNDVFTVVGLKAAAKKTKKAESTKKSQCVDDYIVHIDDILEHLKNNEDILKTYNELTYGYQKDWARYVYSAKRKETQEKRLLEMETILGEGYKSMDLYRRKNK</sequence>